<dbReference type="Proteomes" id="UP000005065">
    <property type="component" value="Unassembled WGS sequence"/>
</dbReference>
<feature type="non-terminal residue" evidence="1">
    <location>
        <position position="1"/>
    </location>
</feature>
<gene>
    <name evidence="1" type="ORF">LTSESEN_2888</name>
</gene>
<accession>G5R0U0</accession>
<evidence type="ECO:0000313" key="1">
    <source>
        <dbReference type="EMBL" id="EHC87748.1"/>
    </source>
</evidence>
<evidence type="ECO:0000313" key="2">
    <source>
        <dbReference type="Proteomes" id="UP000005065"/>
    </source>
</evidence>
<dbReference type="AlphaFoldDB" id="G5R0U0"/>
<organism evidence="1 2">
    <name type="scientific">Salmonella enterica subsp. enterica serovar Senftenberg str. A4-543</name>
    <dbReference type="NCBI Taxonomy" id="913082"/>
    <lineage>
        <taxon>Bacteria</taxon>
        <taxon>Pseudomonadati</taxon>
        <taxon>Pseudomonadota</taxon>
        <taxon>Gammaproteobacteria</taxon>
        <taxon>Enterobacterales</taxon>
        <taxon>Enterobacteriaceae</taxon>
        <taxon>Salmonella</taxon>
    </lineage>
</organism>
<comment type="caution">
    <text evidence="1">The sequence shown here is derived from an EMBL/GenBank/DDBJ whole genome shotgun (WGS) entry which is preliminary data.</text>
</comment>
<name>G5R0U0_SALSE</name>
<reference evidence="1 2" key="1">
    <citation type="journal article" date="2011" name="BMC Genomics">
        <title>Genome sequencing reveals diversification of virulence factor content and possible host adaptation in distinct subpopulations of Salmonella enterica.</title>
        <authorList>
            <person name="den Bakker H.C."/>
            <person name="Moreno Switt A.I."/>
            <person name="Govoni G."/>
            <person name="Cummings C.A."/>
            <person name="Ranieri M.L."/>
            <person name="Degoricija L."/>
            <person name="Hoelzer K."/>
            <person name="Rodriguez-Rivera L.D."/>
            <person name="Brown S."/>
            <person name="Bolchacova E."/>
            <person name="Furtado M.R."/>
            <person name="Wiedmann M."/>
        </authorList>
    </citation>
    <scope>NUCLEOTIDE SEQUENCE [LARGE SCALE GENOMIC DNA]</scope>
    <source>
        <strain evidence="1 2">A4-543</strain>
    </source>
</reference>
<dbReference type="BioCyc" id="SENT913082:G120J-5135-MONOMER"/>
<dbReference type="EMBL" id="AFCU01000948">
    <property type="protein sequence ID" value="EHC87748.1"/>
    <property type="molecule type" value="Genomic_DNA"/>
</dbReference>
<protein>
    <submittedName>
        <fullName evidence="1">Uncharacterized protein</fullName>
    </submittedName>
</protein>
<sequence>KLSAGINAIHLDHEDGTYRYCINALWRHGINDYRIFIIPL</sequence>
<proteinExistence type="predicted"/>